<proteinExistence type="inferred from homology"/>
<keyword evidence="5" id="KW-0812">Transmembrane</keyword>
<dbReference type="Proteomes" id="UP000650467">
    <property type="component" value="Unassembled WGS sequence"/>
</dbReference>
<dbReference type="EC" id="2.4.1.-" evidence="8"/>
<comment type="caution">
    <text evidence="10">The sequence shown here is derived from an EMBL/GenBank/DDBJ whole genome shotgun (WGS) entry which is preliminary data.</text>
</comment>
<name>A0A835SZL7_CHLIN</name>
<dbReference type="GO" id="GO:0016757">
    <property type="term" value="F:glycosyltransferase activity"/>
    <property type="evidence" value="ECO:0007669"/>
    <property type="project" value="UniProtKB-UniRule"/>
</dbReference>
<dbReference type="AlphaFoldDB" id="A0A835SZL7"/>
<dbReference type="OrthoDB" id="2526284at2759"/>
<dbReference type="Pfam" id="PF01697">
    <property type="entry name" value="Glyco_transf_92"/>
    <property type="match status" value="1"/>
</dbReference>
<dbReference type="PANTHER" id="PTHR21461:SF69">
    <property type="entry name" value="GLYCOSYLTRANSFERASE FAMILY 92 PROTEIN"/>
    <property type="match status" value="1"/>
</dbReference>
<evidence type="ECO:0000313" key="11">
    <source>
        <dbReference type="Proteomes" id="UP000650467"/>
    </source>
</evidence>
<evidence type="ECO:0000256" key="5">
    <source>
        <dbReference type="ARBA" id="ARBA00022692"/>
    </source>
</evidence>
<feature type="signal peptide" evidence="9">
    <location>
        <begin position="1"/>
        <end position="29"/>
    </location>
</feature>
<feature type="chain" id="PRO_5032783448" description="Glycosyltransferase family 92 protein" evidence="9">
    <location>
        <begin position="30"/>
        <end position="301"/>
    </location>
</feature>
<evidence type="ECO:0000313" key="10">
    <source>
        <dbReference type="EMBL" id="KAG2428811.1"/>
    </source>
</evidence>
<keyword evidence="6" id="KW-1133">Transmembrane helix</keyword>
<keyword evidence="11" id="KW-1185">Reference proteome</keyword>
<evidence type="ECO:0000256" key="1">
    <source>
        <dbReference type="ARBA" id="ARBA00004167"/>
    </source>
</evidence>
<evidence type="ECO:0000256" key="8">
    <source>
        <dbReference type="RuleBase" id="RU366017"/>
    </source>
</evidence>
<organism evidence="10 11">
    <name type="scientific">Chlamydomonas incerta</name>
    <dbReference type="NCBI Taxonomy" id="51695"/>
    <lineage>
        <taxon>Eukaryota</taxon>
        <taxon>Viridiplantae</taxon>
        <taxon>Chlorophyta</taxon>
        <taxon>core chlorophytes</taxon>
        <taxon>Chlorophyceae</taxon>
        <taxon>CS clade</taxon>
        <taxon>Chlamydomonadales</taxon>
        <taxon>Chlamydomonadaceae</taxon>
        <taxon>Chlamydomonas</taxon>
    </lineage>
</organism>
<evidence type="ECO:0000256" key="4">
    <source>
        <dbReference type="ARBA" id="ARBA00022679"/>
    </source>
</evidence>
<keyword evidence="7" id="KW-0472">Membrane</keyword>
<evidence type="ECO:0000256" key="3">
    <source>
        <dbReference type="ARBA" id="ARBA00022676"/>
    </source>
</evidence>
<keyword evidence="9" id="KW-0732">Signal</keyword>
<evidence type="ECO:0000256" key="9">
    <source>
        <dbReference type="SAM" id="SignalP"/>
    </source>
</evidence>
<evidence type="ECO:0000256" key="7">
    <source>
        <dbReference type="ARBA" id="ARBA00023136"/>
    </source>
</evidence>
<dbReference type="GO" id="GO:0016020">
    <property type="term" value="C:membrane"/>
    <property type="evidence" value="ECO:0007669"/>
    <property type="project" value="UniProtKB-SubCell"/>
</dbReference>
<comment type="similarity">
    <text evidence="2 8">Belongs to the glycosyltransferase 92 family.</text>
</comment>
<protein>
    <recommendedName>
        <fullName evidence="8">Glycosyltransferase family 92 protein</fullName>
        <ecNumber evidence="8">2.4.1.-</ecNumber>
    </recommendedName>
</protein>
<gene>
    <name evidence="10" type="ORF">HXX76_011511</name>
</gene>
<dbReference type="InterPro" id="IPR008166">
    <property type="entry name" value="Glyco_transf_92"/>
</dbReference>
<keyword evidence="4 8" id="KW-0808">Transferase</keyword>
<evidence type="ECO:0000256" key="2">
    <source>
        <dbReference type="ARBA" id="ARBA00007647"/>
    </source>
</evidence>
<dbReference type="EMBL" id="JAEHOC010000033">
    <property type="protein sequence ID" value="KAG2428811.1"/>
    <property type="molecule type" value="Genomic_DNA"/>
</dbReference>
<comment type="subcellular location">
    <subcellularLocation>
        <location evidence="1">Membrane</location>
        <topology evidence="1">Single-pass membrane protein</topology>
    </subcellularLocation>
</comment>
<dbReference type="PANTHER" id="PTHR21461">
    <property type="entry name" value="GLYCOSYLTRANSFERASE FAMILY 92 PROTEIN"/>
    <property type="match status" value="1"/>
</dbReference>
<evidence type="ECO:0000256" key="6">
    <source>
        <dbReference type="ARBA" id="ARBA00022989"/>
    </source>
</evidence>
<sequence length="301" mass="33941">MPNRSRSHASRWSDLLVPVVLLSAYTASADVAPAGTEQSAHEHKSSSASVYRGFAALCAVAKNENRYVQEWVDYHKCLGFSRIYLYDHGSKERMSTQLKDHIASGFVSYNYFTGHHKKYSRTVRPTSLEKFLLTAQGYAYKKCVKHHSKQHSFLGFIDIDEFLVLTDPGITSVEQLLRPYSGFGGLAVHWQLVGSSNHTARPAGLVTTSYTHCVKPEAMENRQFKVFANTAARPVMQNPHRPRLFAPQNVPFPYLVNEHRKRIRSGSENQPTHVKAAVMHYVIKSREENGCNDTQLAAAIY</sequence>
<accession>A0A835SZL7</accession>
<reference evidence="10" key="1">
    <citation type="journal article" date="2020" name="bioRxiv">
        <title>Comparative genomics of Chlamydomonas.</title>
        <authorList>
            <person name="Craig R.J."/>
            <person name="Hasan A.R."/>
            <person name="Ness R.W."/>
            <person name="Keightley P.D."/>
        </authorList>
    </citation>
    <scope>NUCLEOTIDE SEQUENCE</scope>
    <source>
        <strain evidence="10">SAG 7.73</strain>
    </source>
</reference>
<keyword evidence="3 8" id="KW-0328">Glycosyltransferase</keyword>
<dbReference type="GO" id="GO:0005737">
    <property type="term" value="C:cytoplasm"/>
    <property type="evidence" value="ECO:0007669"/>
    <property type="project" value="TreeGrafter"/>
</dbReference>